<evidence type="ECO:0000313" key="3">
    <source>
        <dbReference type="Proteomes" id="UP000274822"/>
    </source>
</evidence>
<dbReference type="AlphaFoldDB" id="A0A433Q246"/>
<organism evidence="2 3">
    <name type="scientific">Jimgerdemannia flammicorona</name>
    <dbReference type="NCBI Taxonomy" id="994334"/>
    <lineage>
        <taxon>Eukaryota</taxon>
        <taxon>Fungi</taxon>
        <taxon>Fungi incertae sedis</taxon>
        <taxon>Mucoromycota</taxon>
        <taxon>Mucoromycotina</taxon>
        <taxon>Endogonomycetes</taxon>
        <taxon>Endogonales</taxon>
        <taxon>Endogonaceae</taxon>
        <taxon>Jimgerdemannia</taxon>
    </lineage>
</organism>
<dbReference type="InterPro" id="IPR036742">
    <property type="entry name" value="ATP_synth_F1_esu_sf_mt"/>
</dbReference>
<protein>
    <submittedName>
        <fullName evidence="2">Uncharacterized protein</fullName>
    </submittedName>
</protein>
<keyword evidence="3" id="KW-1185">Reference proteome</keyword>
<dbReference type="Gene3D" id="1.10.1620.20">
    <property type="entry name" value="ATP synthase, F1 complex, epsilon subunit superfamily, mitochondrial"/>
    <property type="match status" value="1"/>
</dbReference>
<proteinExistence type="inferred from homology"/>
<dbReference type="CDD" id="cd12153">
    <property type="entry name" value="F1-ATPase_epsilon"/>
    <property type="match status" value="1"/>
</dbReference>
<dbReference type="GO" id="GO:0046933">
    <property type="term" value="F:proton-transporting ATP synthase activity, rotational mechanism"/>
    <property type="evidence" value="ECO:0007669"/>
    <property type="project" value="InterPro"/>
</dbReference>
<dbReference type="EMBL" id="RBNJ01018344">
    <property type="protein sequence ID" value="RUS23846.1"/>
    <property type="molecule type" value="Genomic_DNA"/>
</dbReference>
<dbReference type="SUPFAM" id="SSF48690">
    <property type="entry name" value="Epsilon subunit of mitochondrial F1F0-ATP synthase"/>
    <property type="match status" value="1"/>
</dbReference>
<dbReference type="Pfam" id="PF04627">
    <property type="entry name" value="ATP-synt_Eps"/>
    <property type="match status" value="1"/>
</dbReference>
<accession>A0A433Q246</accession>
<dbReference type="GO" id="GO:0045259">
    <property type="term" value="C:proton-transporting ATP synthase complex"/>
    <property type="evidence" value="ECO:0007669"/>
    <property type="project" value="InterPro"/>
</dbReference>
<dbReference type="GO" id="GO:0005743">
    <property type="term" value="C:mitochondrial inner membrane"/>
    <property type="evidence" value="ECO:0007669"/>
    <property type="project" value="InterPro"/>
</dbReference>
<evidence type="ECO:0000256" key="1">
    <source>
        <dbReference type="ARBA" id="ARBA00009502"/>
    </source>
</evidence>
<dbReference type="InterPro" id="IPR006721">
    <property type="entry name" value="ATP_synth_F1_esu_mt"/>
</dbReference>
<comment type="similarity">
    <text evidence="1">Belongs to the eukaryotic ATPase epsilon family.</text>
</comment>
<comment type="caution">
    <text evidence="2">The sequence shown here is derived from an EMBL/GenBank/DDBJ whole genome shotgun (WGS) entry which is preliminary data.</text>
</comment>
<dbReference type="Proteomes" id="UP000274822">
    <property type="component" value="Unassembled WGS sequence"/>
</dbReference>
<reference evidence="2 3" key="1">
    <citation type="journal article" date="2018" name="New Phytol.">
        <title>Phylogenomics of Endogonaceae and evolution of mycorrhizas within Mucoromycota.</title>
        <authorList>
            <person name="Chang Y."/>
            <person name="Desiro A."/>
            <person name="Na H."/>
            <person name="Sandor L."/>
            <person name="Lipzen A."/>
            <person name="Clum A."/>
            <person name="Barry K."/>
            <person name="Grigoriev I.V."/>
            <person name="Martin F.M."/>
            <person name="Stajich J.E."/>
            <person name="Smith M.E."/>
            <person name="Bonito G."/>
            <person name="Spatafora J.W."/>
        </authorList>
    </citation>
    <scope>NUCLEOTIDE SEQUENCE [LARGE SCALE GENOMIC DNA]</scope>
    <source>
        <strain evidence="2 3">AD002</strain>
    </source>
</reference>
<name>A0A433Q246_9FUNG</name>
<evidence type="ECO:0000313" key="2">
    <source>
        <dbReference type="EMBL" id="RUS23846.1"/>
    </source>
</evidence>
<gene>
    <name evidence="2" type="ORF">BC938DRAFT_474528</name>
</gene>
<sequence>MAFAWKTAGISYVSLRVSPTSANSPHNDPHFTNNCKSCLPKCTPHDLHYTAKLVIIRHACARAVRNSLKEDLRVVAQRRDQNFLKYAKWENGKQGEVFRVRTTNLLDTERVRACPLLRNKSSRLTAKNKLRASACSLQSV</sequence>